<feature type="region of interest" description="Disordered" evidence="1">
    <location>
        <begin position="1014"/>
        <end position="1062"/>
    </location>
</feature>
<keyword evidence="4" id="KW-1185">Reference proteome</keyword>
<accession>A0ABN7BF30</accession>
<evidence type="ECO:0000313" key="4">
    <source>
        <dbReference type="Proteomes" id="UP001307889"/>
    </source>
</evidence>
<dbReference type="InterPro" id="IPR032060">
    <property type="entry name" value="MGA_dom"/>
</dbReference>
<evidence type="ECO:0000313" key="3">
    <source>
        <dbReference type="EMBL" id="BET02270.1"/>
    </source>
</evidence>
<proteinExistence type="predicted"/>
<evidence type="ECO:0000256" key="1">
    <source>
        <dbReference type="SAM" id="MobiDB-lite"/>
    </source>
</evidence>
<name>A0ABN7BF30_9HEMI</name>
<dbReference type="Proteomes" id="UP001307889">
    <property type="component" value="Chromosome 14"/>
</dbReference>
<feature type="compositionally biased region" description="Basic residues" evidence="1">
    <location>
        <begin position="1021"/>
        <end position="1030"/>
    </location>
</feature>
<reference evidence="3 4" key="1">
    <citation type="submission" date="2023-09" db="EMBL/GenBank/DDBJ databases">
        <title>Nesidiocoris tenuis whole genome shotgun sequence.</title>
        <authorList>
            <person name="Shibata T."/>
            <person name="Shimoda M."/>
            <person name="Kobayashi T."/>
            <person name="Uehara T."/>
        </authorList>
    </citation>
    <scope>NUCLEOTIDE SEQUENCE [LARGE SCALE GENOMIC DNA]</scope>
    <source>
        <strain evidence="3 4">Japan</strain>
    </source>
</reference>
<feature type="compositionally biased region" description="Polar residues" evidence="1">
    <location>
        <begin position="172"/>
        <end position="183"/>
    </location>
</feature>
<feature type="region of interest" description="Disordered" evidence="1">
    <location>
        <begin position="170"/>
        <end position="189"/>
    </location>
</feature>
<feature type="compositionally biased region" description="Polar residues" evidence="1">
    <location>
        <begin position="592"/>
        <end position="602"/>
    </location>
</feature>
<feature type="compositionally biased region" description="Basic residues" evidence="1">
    <location>
        <begin position="855"/>
        <end position="865"/>
    </location>
</feature>
<feature type="region of interest" description="Disordered" evidence="1">
    <location>
        <begin position="851"/>
        <end position="886"/>
    </location>
</feature>
<feature type="compositionally biased region" description="Low complexity" evidence="1">
    <location>
        <begin position="68"/>
        <end position="90"/>
    </location>
</feature>
<protein>
    <recommendedName>
        <fullName evidence="2">MGA conserved domain-containing protein</fullName>
    </recommendedName>
</protein>
<feature type="compositionally biased region" description="Low complexity" evidence="1">
    <location>
        <begin position="392"/>
        <end position="401"/>
    </location>
</feature>
<feature type="region of interest" description="Disordered" evidence="1">
    <location>
        <begin position="541"/>
        <end position="602"/>
    </location>
</feature>
<sequence length="1271" mass="140154">MADVDIIGEVPTSSTHLIDIDSVTTLESASSTSDPLEFKCNDIEKFLNFFQPKPDVVAKMESDACAIPPETSSSLPLSPSTDDSLSSAPSHPNVASIKDEPNLTPVIREFELPKSIMVFNRKIYTTCTQNRKNFEVFNGKPKIDLKEVEASRFPPELISCYGEDVPPATPVGSATGNGPNSTELEADSKADAPLVLPKNRRKRRKQRFSLLEVKKFHYENGKERELLLPDENDLKTALSKVLPGRDIPFVYQCKACEEHNCTVKCARSANNFKLYMSVCPNNGIPPLPTARENLQSKICQGLNVVDKTTALIATTALRVKNQPNYRIFVPVSDDVVRRIPVARDLQIGPLFDVKLEIDDAVRSVVGEMVEFVDRQSNVLEPDYDPDVHESSSFDSSINDDSTNLDISDGPCKTSTPETSSRRTNRRLGKTDRVIRELKKLANISVADESSADLLESVKKTGNCTELFCKLGCVCDSLKIKPPPPDHCGNSDCIFGCICGERQRFVYVPIEELAKNEKSWHQTVIRKADNCVEIQSGIARSKRTTKAPERFDDWTPGPGRGSRKMRKAGEEKKPGTTMKSQKIADVSKKLRPQNKNPSTKQDVLSGQNKVGKLLEMMKDKRELGETPELDERTIKKLSLSKKLVYCRTAGKSAKSLADVFIYCSIHNVYDCECDGWIVMMKNGDMLLKSAFKQTKLMEDALKTISLSNPTTFRKKAMVYDLARHSARTADPVIDYVKRNRCRVFRKKTSIALEYGVPSYTNSYVKVPPVPLVSYCEDEVRDTNPSFLGTGAVDSGVGRVVKLSSKGNSENEKCRVVDDQTGRISSPAPTADLMLEDDFESEEVAGGKFTIVEPPQKRPRAGHKIVNKKSSSAPRSKPAESKSVHQNKINDSTVVIDLSRVDSPVERQPVSSIVISDDDEEEERLPDFGLFCQSHPHLGYVGLEDRGDGFFGVRGFSERIDKLSFLEIKQACEFLKQLLDHTGDPKYANSKWVKVTKGVLELKKCQRFVPSRFLRSEHDAPPVKKKPSRRKVLGPTRPSPPAVDVLPSVDLTDDKPSSEKSASVVATTQTSQIVSAAGVMPILVTKTTFPSMDEAKAYIQMNFGALNANPEPLPQQILQQPSAQSLLQHRLVVPVGSTCFIRQATPGQQLPQIAPTSGVDTTASPPVVVSSSVIPTATSLAKTSASIVSPPKAPPSAIVTFRNRPIVSQTAETPPSADVILPLNERTIKILSPPHQVSTNPDKKTPVAYLLNKKNNPSSSVKSLLANRKLDDR</sequence>
<feature type="domain" description="MGA conserved" evidence="2">
    <location>
        <begin position="460"/>
        <end position="502"/>
    </location>
</feature>
<evidence type="ECO:0000259" key="2">
    <source>
        <dbReference type="Pfam" id="PF16059"/>
    </source>
</evidence>
<dbReference type="Pfam" id="PF16059">
    <property type="entry name" value="MGA_dom"/>
    <property type="match status" value="1"/>
</dbReference>
<dbReference type="EMBL" id="AP028922">
    <property type="protein sequence ID" value="BET02270.1"/>
    <property type="molecule type" value="Genomic_DNA"/>
</dbReference>
<gene>
    <name evidence="3" type="ORF">NTJ_15085</name>
</gene>
<feature type="region of interest" description="Disordered" evidence="1">
    <location>
        <begin position="68"/>
        <end position="100"/>
    </location>
</feature>
<organism evidence="3 4">
    <name type="scientific">Nesidiocoris tenuis</name>
    <dbReference type="NCBI Taxonomy" id="355587"/>
    <lineage>
        <taxon>Eukaryota</taxon>
        <taxon>Metazoa</taxon>
        <taxon>Ecdysozoa</taxon>
        <taxon>Arthropoda</taxon>
        <taxon>Hexapoda</taxon>
        <taxon>Insecta</taxon>
        <taxon>Pterygota</taxon>
        <taxon>Neoptera</taxon>
        <taxon>Paraneoptera</taxon>
        <taxon>Hemiptera</taxon>
        <taxon>Heteroptera</taxon>
        <taxon>Panheteroptera</taxon>
        <taxon>Cimicomorpha</taxon>
        <taxon>Miridae</taxon>
        <taxon>Dicyphina</taxon>
        <taxon>Nesidiocoris</taxon>
    </lineage>
</organism>
<feature type="region of interest" description="Disordered" evidence="1">
    <location>
        <begin position="380"/>
        <end position="427"/>
    </location>
</feature>